<dbReference type="EMBL" id="JAWRVI010000088">
    <property type="protein sequence ID" value="KAK4078051.1"/>
    <property type="molecule type" value="Genomic_DNA"/>
</dbReference>
<accession>A0ABR0BHT3</accession>
<evidence type="ECO:0000313" key="1">
    <source>
        <dbReference type="EMBL" id="KAK4078051.1"/>
    </source>
</evidence>
<comment type="caution">
    <text evidence="1">The sequence shown here is derived from an EMBL/GenBank/DDBJ whole genome shotgun (WGS) entry which is preliminary data.</text>
</comment>
<keyword evidence="2" id="KW-1185">Reference proteome</keyword>
<evidence type="ECO:0000313" key="2">
    <source>
        <dbReference type="Proteomes" id="UP001287286"/>
    </source>
</evidence>
<gene>
    <name evidence="1" type="ORF">Purlil1_12115</name>
</gene>
<name>A0ABR0BHT3_PURLI</name>
<organism evidence="1 2">
    <name type="scientific">Purpureocillium lilacinum</name>
    <name type="common">Paecilomyces lilacinus</name>
    <dbReference type="NCBI Taxonomy" id="33203"/>
    <lineage>
        <taxon>Eukaryota</taxon>
        <taxon>Fungi</taxon>
        <taxon>Dikarya</taxon>
        <taxon>Ascomycota</taxon>
        <taxon>Pezizomycotina</taxon>
        <taxon>Sordariomycetes</taxon>
        <taxon>Hypocreomycetidae</taxon>
        <taxon>Hypocreales</taxon>
        <taxon>Ophiocordycipitaceae</taxon>
        <taxon>Purpureocillium</taxon>
    </lineage>
</organism>
<sequence>MEVSNTGRGLADGEGACNLLATRHGFAPVTIPNDVLRTTETRRPTRSLTIGPRRSLNPHQAACLDHPGEASSSHDGEAITPTRKLHRKATTVFETGLHHVLPGTQRSHAFFTGWCARSVKLPMPSVGITSRVASAVTGAISICAPAKRNDWKGCCRPGAALAARRAIARAGTSRYPGSWRGDGVDTVSAAMQDLLRLGGHGPCAAWIPVYQRIEVIREPVNHRWCCMSRYACARASFSPQATLRASLFVDRANSNPHFLPLLMCSDVASCRGASTLESSSRVNG</sequence>
<dbReference type="Proteomes" id="UP001287286">
    <property type="component" value="Unassembled WGS sequence"/>
</dbReference>
<reference evidence="1 2" key="1">
    <citation type="journal article" date="2024" name="Microbiol. Resour. Announc.">
        <title>Genome annotations for the ascomycete fungi Trichoderma harzianum, Trichoderma aggressivum, and Purpureocillium lilacinum.</title>
        <authorList>
            <person name="Beijen E.P.W."/>
            <person name="Ohm R.A."/>
        </authorList>
    </citation>
    <scope>NUCLEOTIDE SEQUENCE [LARGE SCALE GENOMIC DNA]</scope>
    <source>
        <strain evidence="1 2">CBS 150709</strain>
    </source>
</reference>
<protein>
    <submittedName>
        <fullName evidence="1">Uncharacterized protein</fullName>
    </submittedName>
</protein>
<proteinExistence type="predicted"/>